<gene>
    <name evidence="9" type="ORF">APLA_LOCUS7665</name>
</gene>
<feature type="compositionally biased region" description="Low complexity" evidence="7">
    <location>
        <begin position="214"/>
        <end position="226"/>
    </location>
</feature>
<keyword evidence="3" id="KW-0805">Transcription regulation</keyword>
<name>A0A8S1A1H2_ARCPL</name>
<dbReference type="AlphaFoldDB" id="A0A8S1A1H2"/>
<dbReference type="Proteomes" id="UP000494106">
    <property type="component" value="Unassembled WGS sequence"/>
</dbReference>
<dbReference type="PANTHER" id="PTHR23098:SF16">
    <property type="entry name" value="REGULATORY PROTEIN ZESTE"/>
    <property type="match status" value="1"/>
</dbReference>
<sequence>MILTASVKNSRVIKKMECRSRAIPEQFATLLKFMERHGDMARPQQGPHGRIKADRLWLELEGLLNNTPGGVKKSMEKWKKVWADWKAKTKKKALTKRGEDSGTGGGSISRQPLSAFEERVLGIMGLSAVIGKVGTEERSFAALPSESNSLPAPTDPIQIVDRVCPSQISDPDETQATSSASTPTSPISMHSPSGEIPSPAPSPPPSTASPPMPSATSPTPSTPRAAPQRRRHHASPSPTASMSRRRGLFRARTRTVKTQFLHVMSELVDIKKRQLQLDADREKNLHERELERLRLEAKRIEMLHEDDSEASSLQTSPPCFEYSKTALNAVTRACTCF</sequence>
<keyword evidence="6" id="KW-0175">Coiled coil</keyword>
<accession>A0A8S1A1H2</accession>
<evidence type="ECO:0000256" key="2">
    <source>
        <dbReference type="ARBA" id="ARBA00016807"/>
    </source>
</evidence>
<evidence type="ECO:0000256" key="6">
    <source>
        <dbReference type="SAM" id="Coils"/>
    </source>
</evidence>
<comment type="caution">
    <text evidence="9">The sequence shown here is derived from an EMBL/GenBank/DDBJ whole genome shotgun (WGS) entry which is preliminary data.</text>
</comment>
<evidence type="ECO:0000313" key="9">
    <source>
        <dbReference type="EMBL" id="CAB3239114.1"/>
    </source>
</evidence>
<feature type="compositionally biased region" description="Low complexity" evidence="7">
    <location>
        <begin position="174"/>
        <end position="197"/>
    </location>
</feature>
<proteinExistence type="predicted"/>
<reference evidence="9 10" key="1">
    <citation type="submission" date="2020-04" db="EMBL/GenBank/DDBJ databases">
        <authorList>
            <person name="Wallbank WR R."/>
            <person name="Pardo Diaz C."/>
            <person name="Kozak K."/>
            <person name="Martin S."/>
            <person name="Jiggins C."/>
            <person name="Moest M."/>
            <person name="Warren A I."/>
            <person name="Byers J.R.P. K."/>
            <person name="Montejo-Kovacevich G."/>
            <person name="Yen C E."/>
        </authorList>
    </citation>
    <scope>NUCLEOTIDE SEQUENCE [LARGE SCALE GENOMIC DNA]</scope>
</reference>
<dbReference type="OrthoDB" id="6437871at2759"/>
<evidence type="ECO:0000256" key="1">
    <source>
        <dbReference type="ARBA" id="ARBA00011764"/>
    </source>
</evidence>
<evidence type="ECO:0000313" key="10">
    <source>
        <dbReference type="Proteomes" id="UP000494106"/>
    </source>
</evidence>
<keyword evidence="4" id="KW-0804">Transcription</keyword>
<evidence type="ECO:0000256" key="3">
    <source>
        <dbReference type="ARBA" id="ARBA00023015"/>
    </source>
</evidence>
<feature type="domain" description="Myb/SANT-like DNA-binding" evidence="8">
    <location>
        <begin position="27"/>
        <end position="93"/>
    </location>
</feature>
<feature type="region of interest" description="Disordered" evidence="7">
    <location>
        <begin position="92"/>
        <end position="111"/>
    </location>
</feature>
<organism evidence="9 10">
    <name type="scientific">Arctia plantaginis</name>
    <name type="common">Wood tiger moth</name>
    <name type="synonym">Phalaena plantaginis</name>
    <dbReference type="NCBI Taxonomy" id="874455"/>
    <lineage>
        <taxon>Eukaryota</taxon>
        <taxon>Metazoa</taxon>
        <taxon>Ecdysozoa</taxon>
        <taxon>Arthropoda</taxon>
        <taxon>Hexapoda</taxon>
        <taxon>Insecta</taxon>
        <taxon>Pterygota</taxon>
        <taxon>Neoptera</taxon>
        <taxon>Endopterygota</taxon>
        <taxon>Lepidoptera</taxon>
        <taxon>Glossata</taxon>
        <taxon>Ditrysia</taxon>
        <taxon>Noctuoidea</taxon>
        <taxon>Erebidae</taxon>
        <taxon>Arctiinae</taxon>
        <taxon>Arctia</taxon>
    </lineage>
</organism>
<feature type="region of interest" description="Disordered" evidence="7">
    <location>
        <begin position="167"/>
        <end position="246"/>
    </location>
</feature>
<comment type="subunit">
    <text evidence="1">Self-associates forming complexes of several hundred monomers.</text>
</comment>
<evidence type="ECO:0000256" key="4">
    <source>
        <dbReference type="ARBA" id="ARBA00023163"/>
    </source>
</evidence>
<evidence type="ECO:0000259" key="8">
    <source>
        <dbReference type="Pfam" id="PF13873"/>
    </source>
</evidence>
<dbReference type="EMBL" id="CADEBC010000502">
    <property type="protein sequence ID" value="CAB3239114.1"/>
    <property type="molecule type" value="Genomic_DNA"/>
</dbReference>
<dbReference type="PANTHER" id="PTHR23098">
    <property type="entry name" value="AGAP001331-PA-RELATED"/>
    <property type="match status" value="1"/>
</dbReference>
<dbReference type="GO" id="GO:0005634">
    <property type="term" value="C:nucleus"/>
    <property type="evidence" value="ECO:0007669"/>
    <property type="project" value="TreeGrafter"/>
</dbReference>
<protein>
    <recommendedName>
        <fullName evidence="2">Regulatory protein zeste</fullName>
    </recommendedName>
</protein>
<dbReference type="InterPro" id="IPR028002">
    <property type="entry name" value="Myb_DNA-bind_5"/>
</dbReference>
<keyword evidence="10" id="KW-1185">Reference proteome</keyword>
<comment type="function">
    <text evidence="5">Involved in transvection phenomena (= synapsis-dependent gene expression), where the synaptic pairing of chromosomes carrying genes with which zeste interacts influences the expression of these genes. Zeste binds to DNA and stimulates transcription from a nearby promoter.</text>
</comment>
<feature type="compositionally biased region" description="Pro residues" evidence="7">
    <location>
        <begin position="198"/>
        <end position="213"/>
    </location>
</feature>
<feature type="coiled-coil region" evidence="6">
    <location>
        <begin position="276"/>
        <end position="303"/>
    </location>
</feature>
<dbReference type="Pfam" id="PF13873">
    <property type="entry name" value="Myb_DNA-bind_5"/>
    <property type="match status" value="1"/>
</dbReference>
<evidence type="ECO:0000256" key="7">
    <source>
        <dbReference type="SAM" id="MobiDB-lite"/>
    </source>
</evidence>
<evidence type="ECO:0000256" key="5">
    <source>
        <dbReference type="ARBA" id="ARBA00025466"/>
    </source>
</evidence>